<sequence>MLAMPGEAIRVALHQALEDNLANGITDHNPQSCICCVSVPQDSGSTLPNSSSFASKTGNLFNKLSVLINDEESRC</sequence>
<dbReference type="Proteomes" id="UP000593567">
    <property type="component" value="Unassembled WGS sequence"/>
</dbReference>
<protein>
    <submittedName>
        <fullName evidence="1">Uncharacterized protein</fullName>
    </submittedName>
</protein>
<name>A0A7J7KHW0_BUGNE</name>
<gene>
    <name evidence="1" type="ORF">EB796_004224</name>
</gene>
<dbReference type="EMBL" id="VXIV02000563">
    <property type="protein sequence ID" value="KAF6037474.1"/>
    <property type="molecule type" value="Genomic_DNA"/>
</dbReference>
<accession>A0A7J7KHW0</accession>
<dbReference type="AlphaFoldDB" id="A0A7J7KHW0"/>
<comment type="caution">
    <text evidence="1">The sequence shown here is derived from an EMBL/GenBank/DDBJ whole genome shotgun (WGS) entry which is preliminary data.</text>
</comment>
<proteinExistence type="predicted"/>
<evidence type="ECO:0000313" key="1">
    <source>
        <dbReference type="EMBL" id="KAF6037474.1"/>
    </source>
</evidence>
<evidence type="ECO:0000313" key="2">
    <source>
        <dbReference type="Proteomes" id="UP000593567"/>
    </source>
</evidence>
<keyword evidence="2" id="KW-1185">Reference proteome</keyword>
<dbReference type="OrthoDB" id="73307at2759"/>
<organism evidence="1 2">
    <name type="scientific">Bugula neritina</name>
    <name type="common">Brown bryozoan</name>
    <name type="synonym">Sertularia neritina</name>
    <dbReference type="NCBI Taxonomy" id="10212"/>
    <lineage>
        <taxon>Eukaryota</taxon>
        <taxon>Metazoa</taxon>
        <taxon>Spiralia</taxon>
        <taxon>Lophotrochozoa</taxon>
        <taxon>Bryozoa</taxon>
        <taxon>Gymnolaemata</taxon>
        <taxon>Cheilostomatida</taxon>
        <taxon>Flustrina</taxon>
        <taxon>Buguloidea</taxon>
        <taxon>Bugulidae</taxon>
        <taxon>Bugula</taxon>
    </lineage>
</organism>
<reference evidence="1" key="1">
    <citation type="submission" date="2020-06" db="EMBL/GenBank/DDBJ databases">
        <title>Draft genome of Bugula neritina, a colonial animal packing powerful symbionts and potential medicines.</title>
        <authorList>
            <person name="Rayko M."/>
        </authorList>
    </citation>
    <scope>NUCLEOTIDE SEQUENCE [LARGE SCALE GENOMIC DNA]</scope>
    <source>
        <strain evidence="1">Kwan_BN1</strain>
    </source>
</reference>